<dbReference type="InterPro" id="IPR044839">
    <property type="entry name" value="NDR1-like"/>
</dbReference>
<comment type="subcellular location">
    <subcellularLocation>
        <location evidence="1">Membrane</location>
    </subcellularLocation>
</comment>
<keyword evidence="4" id="KW-0812">Transmembrane</keyword>
<dbReference type="PANTHER" id="PTHR31415:SF9">
    <property type="entry name" value="OS05G0367900 PROTEIN"/>
    <property type="match status" value="1"/>
</dbReference>
<proteinExistence type="predicted"/>
<evidence type="ECO:0000313" key="5">
    <source>
        <dbReference type="EMBL" id="CAA2628374.1"/>
    </source>
</evidence>
<dbReference type="EMBL" id="LR743598">
    <property type="protein sequence ID" value="CAA2628374.1"/>
    <property type="molecule type" value="Genomic_DNA"/>
</dbReference>
<organism evidence="5">
    <name type="scientific">Spirodela intermedia</name>
    <name type="common">Intermediate duckweed</name>
    <dbReference type="NCBI Taxonomy" id="51605"/>
    <lineage>
        <taxon>Eukaryota</taxon>
        <taxon>Viridiplantae</taxon>
        <taxon>Streptophyta</taxon>
        <taxon>Embryophyta</taxon>
        <taxon>Tracheophyta</taxon>
        <taxon>Spermatophyta</taxon>
        <taxon>Magnoliopsida</taxon>
        <taxon>Liliopsida</taxon>
        <taxon>Araceae</taxon>
        <taxon>Lemnoideae</taxon>
        <taxon>Spirodela</taxon>
    </lineage>
</organism>
<evidence type="ECO:0000256" key="1">
    <source>
        <dbReference type="ARBA" id="ARBA00004370"/>
    </source>
</evidence>
<dbReference type="PANTHER" id="PTHR31415">
    <property type="entry name" value="OS05G0367900 PROTEIN"/>
    <property type="match status" value="1"/>
</dbReference>
<evidence type="ECO:0000313" key="6">
    <source>
        <dbReference type="Proteomes" id="UP001189122"/>
    </source>
</evidence>
<dbReference type="GO" id="GO:0005886">
    <property type="term" value="C:plasma membrane"/>
    <property type="evidence" value="ECO:0007669"/>
    <property type="project" value="TreeGrafter"/>
</dbReference>
<dbReference type="GO" id="GO:0098542">
    <property type="term" value="P:defense response to other organism"/>
    <property type="evidence" value="ECO:0007669"/>
    <property type="project" value="InterPro"/>
</dbReference>
<feature type="transmembrane region" description="Helical" evidence="4">
    <location>
        <begin position="75"/>
        <end position="97"/>
    </location>
</feature>
<accession>A0A7I8JE03</accession>
<keyword evidence="2 4" id="KW-0472">Membrane</keyword>
<evidence type="ECO:0000256" key="2">
    <source>
        <dbReference type="ARBA" id="ARBA00023136"/>
    </source>
</evidence>
<dbReference type="EMBL" id="CACRZD030000011">
    <property type="protein sequence ID" value="CAA6667622.1"/>
    <property type="molecule type" value="Genomic_DNA"/>
</dbReference>
<sequence length="244" mass="26527">MNSEPKPVVTGYPAAEQPSYSGATAAGPAYGSSYPYPATAPAYYPPPPPPPPGPYHDPNAVYGHRNSSSLFIRRLIIICISVFLIIAIVTFILWLVLRFRLPEVAVSAASVSSFNVSNSQQKMGIFYDRVQAAVFYGSDSISETSLPPFYQGKGISTAVPARFAAVSAYVDPDVASSILKERSNGGVVNFHVRIMAWVRFRAGAWRTRRHVMRVYCDNVRIGFSNSTSLIGSLEGAPKTCRVDV</sequence>
<reference evidence="5 6" key="1">
    <citation type="submission" date="2019-12" db="EMBL/GenBank/DDBJ databases">
        <authorList>
            <person name="Scholz U."/>
            <person name="Mascher M."/>
            <person name="Fiebig A."/>
        </authorList>
    </citation>
    <scope>NUCLEOTIDE SEQUENCE</scope>
</reference>
<protein>
    <submittedName>
        <fullName evidence="5">Uncharacterized protein</fullName>
    </submittedName>
</protein>
<dbReference type="GO" id="GO:0009506">
    <property type="term" value="C:plasmodesma"/>
    <property type="evidence" value="ECO:0007669"/>
    <property type="project" value="TreeGrafter"/>
</dbReference>
<keyword evidence="6" id="KW-1185">Reference proteome</keyword>
<evidence type="ECO:0000256" key="3">
    <source>
        <dbReference type="SAM" id="MobiDB-lite"/>
    </source>
</evidence>
<feature type="region of interest" description="Disordered" evidence="3">
    <location>
        <begin position="1"/>
        <end position="21"/>
    </location>
</feature>
<keyword evidence="4" id="KW-1133">Transmembrane helix</keyword>
<dbReference type="AlphaFoldDB" id="A0A7I8JE03"/>
<gene>
    <name evidence="5" type="ORF">SI7747_11014016</name>
</gene>
<dbReference type="Proteomes" id="UP001189122">
    <property type="component" value="Unassembled WGS sequence"/>
</dbReference>
<evidence type="ECO:0000256" key="4">
    <source>
        <dbReference type="SAM" id="Phobius"/>
    </source>
</evidence>
<name>A0A7I8JE03_SPIIN</name>